<evidence type="ECO:0000313" key="2">
    <source>
        <dbReference type="Proteomes" id="UP000037035"/>
    </source>
</evidence>
<accession>A0A0L6UNA9</accession>
<dbReference type="Proteomes" id="UP000037035">
    <property type="component" value="Unassembled WGS sequence"/>
</dbReference>
<dbReference type="AlphaFoldDB" id="A0A0L6UNA9"/>
<dbReference type="EMBL" id="LAVV01009768">
    <property type="protein sequence ID" value="KNZ50023.1"/>
    <property type="molecule type" value="Genomic_DNA"/>
</dbReference>
<evidence type="ECO:0008006" key="3">
    <source>
        <dbReference type="Google" id="ProtNLM"/>
    </source>
</evidence>
<name>A0A0L6UNA9_9BASI</name>
<protein>
    <recommendedName>
        <fullName evidence="3">Tc1-like transposase DDE domain-containing protein</fullName>
    </recommendedName>
</protein>
<evidence type="ECO:0000313" key="1">
    <source>
        <dbReference type="EMBL" id="KNZ50023.1"/>
    </source>
</evidence>
<proteinExistence type="predicted"/>
<dbReference type="VEuPathDB" id="FungiDB:VP01_463g11"/>
<keyword evidence="2" id="KW-1185">Reference proteome</keyword>
<gene>
    <name evidence="1" type="ORF">VP01_463g11</name>
</gene>
<comment type="caution">
    <text evidence="1">The sequence shown here is derived from an EMBL/GenBank/DDBJ whole genome shotgun (WGS) entry which is preliminary data.</text>
</comment>
<sequence>MQRKKNKWNEATFLQQRHDYVFNRVTNIVDKLIFIDESGFNSQNNPLHDSLTLQAAVLEINARSITNLVGAMSEDGMIYFELLNKDRKQKTGTTATDICNFLV</sequence>
<dbReference type="STRING" id="27349.A0A0L6UNA9"/>
<reference evidence="1 2" key="1">
    <citation type="submission" date="2015-08" db="EMBL/GenBank/DDBJ databases">
        <title>Next Generation Sequencing and Analysis of the Genome of Puccinia sorghi L Schw, the Causal Agent of Maize Common Rust.</title>
        <authorList>
            <person name="Rochi L."/>
            <person name="Burguener G."/>
            <person name="Darino M."/>
            <person name="Turjanski A."/>
            <person name="Kreff E."/>
            <person name="Dieguez M.J."/>
            <person name="Sacco F."/>
        </authorList>
    </citation>
    <scope>NUCLEOTIDE SEQUENCE [LARGE SCALE GENOMIC DNA]</scope>
    <source>
        <strain evidence="1 2">RO10H11247</strain>
    </source>
</reference>
<organism evidence="1 2">
    <name type="scientific">Puccinia sorghi</name>
    <dbReference type="NCBI Taxonomy" id="27349"/>
    <lineage>
        <taxon>Eukaryota</taxon>
        <taxon>Fungi</taxon>
        <taxon>Dikarya</taxon>
        <taxon>Basidiomycota</taxon>
        <taxon>Pucciniomycotina</taxon>
        <taxon>Pucciniomycetes</taxon>
        <taxon>Pucciniales</taxon>
        <taxon>Pucciniaceae</taxon>
        <taxon>Puccinia</taxon>
    </lineage>
</organism>